<organism evidence="11">
    <name type="scientific">Fopius arisanus</name>
    <dbReference type="NCBI Taxonomy" id="64838"/>
    <lineage>
        <taxon>Eukaryota</taxon>
        <taxon>Metazoa</taxon>
        <taxon>Ecdysozoa</taxon>
        <taxon>Arthropoda</taxon>
        <taxon>Hexapoda</taxon>
        <taxon>Insecta</taxon>
        <taxon>Pterygota</taxon>
        <taxon>Neoptera</taxon>
        <taxon>Endopterygota</taxon>
        <taxon>Hymenoptera</taxon>
        <taxon>Apocrita</taxon>
        <taxon>Ichneumonoidea</taxon>
        <taxon>Braconidae</taxon>
        <taxon>Opiinae</taxon>
        <taxon>Fopius</taxon>
    </lineage>
</organism>
<feature type="binding site" evidence="8">
    <location>
        <position position="351"/>
    </location>
    <ligand>
        <name>Zn(2+)</name>
        <dbReference type="ChEBI" id="CHEBI:29105"/>
        <note>catalytic</note>
    </ligand>
</feature>
<dbReference type="GO" id="GO:0046872">
    <property type="term" value="F:metal ion binding"/>
    <property type="evidence" value="ECO:0007669"/>
    <property type="project" value="UniProtKB-KW"/>
</dbReference>
<name>A0A0C9QT06_9HYME</name>
<keyword evidence="9" id="KW-0732">Signal</keyword>
<dbReference type="GeneID" id="105273898"/>
<keyword evidence="6" id="KW-1015">Disulfide bond</keyword>
<evidence type="ECO:0000259" key="10">
    <source>
        <dbReference type="PROSITE" id="PS50215"/>
    </source>
</evidence>
<accession>A0A0C9QT06</accession>
<evidence type="ECO:0000313" key="13">
    <source>
        <dbReference type="RefSeq" id="XP_011314906.1"/>
    </source>
</evidence>
<dbReference type="Gene3D" id="3.40.390.10">
    <property type="entry name" value="Collagenase (Catalytic Domain)"/>
    <property type="match status" value="1"/>
</dbReference>
<dbReference type="Proteomes" id="UP000694866">
    <property type="component" value="Unplaced"/>
</dbReference>
<feature type="domain" description="Peptidase M12B" evidence="10">
    <location>
        <begin position="184"/>
        <end position="398"/>
    </location>
</feature>
<feature type="signal peptide" evidence="9">
    <location>
        <begin position="1"/>
        <end position="21"/>
    </location>
</feature>
<evidence type="ECO:0000256" key="5">
    <source>
        <dbReference type="ARBA" id="ARBA00023049"/>
    </source>
</evidence>
<gene>
    <name evidence="11" type="primary">Adamts16_0</name>
    <name evidence="13" type="synonym">stl</name>
    <name evidence="11" type="ORF">g.49120</name>
</gene>
<dbReference type="Pfam" id="PF17771">
    <property type="entry name" value="ADAMTS_CR_2"/>
    <property type="match status" value="1"/>
</dbReference>
<dbReference type="RefSeq" id="XP_011314906.1">
    <property type="nucleotide sequence ID" value="XM_011316604.1"/>
</dbReference>
<dbReference type="PANTHER" id="PTHR11905:SF247">
    <property type="entry name" value="PEPTIDASE M12B DOMAIN-CONTAINING PROTEIN"/>
    <property type="match status" value="1"/>
</dbReference>
<evidence type="ECO:0000256" key="3">
    <source>
        <dbReference type="ARBA" id="ARBA00022801"/>
    </source>
</evidence>
<dbReference type="KEGG" id="fas:105273898"/>
<dbReference type="AlphaFoldDB" id="A0A0C9QT06"/>
<accession>A0A9R1UAE7</accession>
<keyword evidence="1" id="KW-0645">Protease</keyword>
<dbReference type="PROSITE" id="PS50215">
    <property type="entry name" value="ADAM_MEPRO"/>
    <property type="match status" value="1"/>
</dbReference>
<comment type="caution">
    <text evidence="8">Lacks conserved residue(s) required for the propagation of feature annotation.</text>
</comment>
<dbReference type="SUPFAM" id="SSF55486">
    <property type="entry name" value="Metalloproteases ('zincins'), catalytic domain"/>
    <property type="match status" value="1"/>
</dbReference>
<dbReference type="InterPro" id="IPR001590">
    <property type="entry name" value="Peptidase_M12B"/>
</dbReference>
<keyword evidence="2 8" id="KW-0479">Metal-binding</keyword>
<evidence type="ECO:0000313" key="12">
    <source>
        <dbReference type="Proteomes" id="UP000694866"/>
    </source>
</evidence>
<evidence type="ECO:0000256" key="7">
    <source>
        <dbReference type="ARBA" id="ARBA00023180"/>
    </source>
</evidence>
<protein>
    <submittedName>
        <fullName evidence="13">A disintegrin and metalloproteinase with thrombospondin motifs 18</fullName>
    </submittedName>
    <submittedName>
        <fullName evidence="11">Adamts16_0 protein</fullName>
    </submittedName>
</protein>
<evidence type="ECO:0000256" key="2">
    <source>
        <dbReference type="ARBA" id="ARBA00022723"/>
    </source>
</evidence>
<dbReference type="InterPro" id="IPR041645">
    <property type="entry name" value="ADAMTS_CR_2"/>
</dbReference>
<proteinExistence type="predicted"/>
<dbReference type="CTD" id="37619"/>
<dbReference type="Gene3D" id="3.40.1620.60">
    <property type="match status" value="1"/>
</dbReference>
<dbReference type="Pfam" id="PF13688">
    <property type="entry name" value="Reprolysin_5"/>
    <property type="match status" value="1"/>
</dbReference>
<evidence type="ECO:0000313" key="11">
    <source>
        <dbReference type="EMBL" id="JAG76631.1"/>
    </source>
</evidence>
<sequence length="729" mass="82687">MTAFLRAAGLILIGWLSFGSGSHREDVDIVFIERRNSRTSEIPLHFTAFNQKFELKLRRNDRLLAPYFQVWRHEGSNKIQEIPGLSNPPPCYYLHQDNRSSAALSLCKDVIEGVILLNNLALEISPLEEMGHNYRNRTSTRERVPHLVKRSHIAPPEYLESNRNIAVLPLDSIPRSKRGSSQELTIELAVFFDDPGYKLFAPFFNSDEGKMRDMLLAYVNAIQALFYHPSLGSRVTIALVRLDLMKKQPSTLPHHDGQRERLLDSFCNYTSAINPENDAHPNHWDIGLYVSGLDFYAEEKGQRNGVTMGLATVSGTCYHQYSCVIAELGATNRLGKPYPSAGFTSVYIAAHEIGHNLGMHHDSTGNPCPRDGYIMSPSRGSTGETIWSTCSRQVVQELPQTKPCLMDKSSLRADKFLEHERFNTLPGREWTAKRQCELLLRDKDASVVTLANACQSLQCRSPHRSGYYYSGPALEGTFCTEGMECRGGECVPALYFPSEKPRKPKPMGENIWSKWIEGKCTSGCISKSKGARSKKRTCREDSRVCEGLAFAVDLCQDSKLCTKRLTAEDFATIKCREFSDRIQELDPGARGLQAPHEVDRPWMACAIFCKRRDIASYYTPRVELNDLEIDPYFPDGTWCHSEKGRDYFCLQHHCLPENFRFQKNSPVDPWDFDIGPQNARPGGNFVSQEMRDYFSINDDGTPLLKILPERDFGGDEWVDQDYRELPGEM</sequence>
<dbReference type="InterPro" id="IPR024079">
    <property type="entry name" value="MetalloPept_cat_dom_sf"/>
</dbReference>
<evidence type="ECO:0000256" key="8">
    <source>
        <dbReference type="PROSITE-ProRule" id="PRU00276"/>
    </source>
</evidence>
<feature type="binding site" evidence="8">
    <location>
        <position position="361"/>
    </location>
    <ligand>
        <name>Zn(2+)</name>
        <dbReference type="ChEBI" id="CHEBI:29105"/>
        <note>catalytic</note>
    </ligand>
</feature>
<keyword evidence="5 13" id="KW-0482">Metalloprotease</keyword>
<reference evidence="11" key="1">
    <citation type="submission" date="2015-01" db="EMBL/GenBank/DDBJ databases">
        <title>Transcriptome Assembly of Fopius arisanus.</title>
        <authorList>
            <person name="Geib S."/>
        </authorList>
    </citation>
    <scope>NUCLEOTIDE SEQUENCE</scope>
</reference>
<dbReference type="EMBL" id="GBYB01006864">
    <property type="protein sequence ID" value="JAG76631.1"/>
    <property type="molecule type" value="Transcribed_RNA"/>
</dbReference>
<keyword evidence="7" id="KW-0325">Glycoprotein</keyword>
<feature type="binding site" evidence="8">
    <location>
        <position position="355"/>
    </location>
    <ligand>
        <name>Zn(2+)</name>
        <dbReference type="ChEBI" id="CHEBI:29105"/>
        <note>catalytic</note>
    </ligand>
</feature>
<evidence type="ECO:0000256" key="4">
    <source>
        <dbReference type="ARBA" id="ARBA00022833"/>
    </source>
</evidence>
<evidence type="ECO:0000256" key="1">
    <source>
        <dbReference type="ARBA" id="ARBA00022670"/>
    </source>
</evidence>
<dbReference type="PANTHER" id="PTHR11905">
    <property type="entry name" value="ADAM A DISINTEGRIN AND METALLOPROTEASE DOMAIN"/>
    <property type="match status" value="1"/>
</dbReference>
<evidence type="ECO:0000256" key="9">
    <source>
        <dbReference type="SAM" id="SignalP"/>
    </source>
</evidence>
<feature type="active site" evidence="8">
    <location>
        <position position="352"/>
    </location>
</feature>
<evidence type="ECO:0000256" key="6">
    <source>
        <dbReference type="ARBA" id="ARBA00023157"/>
    </source>
</evidence>
<feature type="chain" id="PRO_5044541528" evidence="9">
    <location>
        <begin position="22"/>
        <end position="729"/>
    </location>
</feature>
<keyword evidence="12" id="KW-1185">Reference proteome</keyword>
<reference evidence="13" key="2">
    <citation type="submission" date="2025-04" db="UniProtKB">
        <authorList>
            <consortium name="RefSeq"/>
        </authorList>
    </citation>
    <scope>IDENTIFICATION</scope>
    <source>
        <strain evidence="13">USDA-PBARC FA_bdor</strain>
        <tissue evidence="13">Whole organism</tissue>
    </source>
</reference>
<keyword evidence="3" id="KW-0378">Hydrolase</keyword>
<keyword evidence="4 8" id="KW-0862">Zinc</keyword>
<dbReference type="OrthoDB" id="10035764at2759"/>
<dbReference type="GO" id="GO:0004222">
    <property type="term" value="F:metalloendopeptidase activity"/>
    <property type="evidence" value="ECO:0007669"/>
    <property type="project" value="InterPro"/>
</dbReference>
<dbReference type="GO" id="GO:0006508">
    <property type="term" value="P:proteolysis"/>
    <property type="evidence" value="ECO:0007669"/>
    <property type="project" value="UniProtKB-KW"/>
</dbReference>